<dbReference type="Proteomes" id="UP000071641">
    <property type="component" value="Unassembled WGS sequence"/>
</dbReference>
<keyword evidence="2" id="KW-1185">Reference proteome</keyword>
<dbReference type="AlphaFoldDB" id="A0A128F4B4"/>
<proteinExistence type="predicted"/>
<name>A0A128F4B4_9GAMM</name>
<organism evidence="1 2">
    <name type="scientific">Grimontia celer</name>
    <dbReference type="NCBI Taxonomy" id="1796497"/>
    <lineage>
        <taxon>Bacteria</taxon>
        <taxon>Pseudomonadati</taxon>
        <taxon>Pseudomonadota</taxon>
        <taxon>Gammaproteobacteria</taxon>
        <taxon>Vibrionales</taxon>
        <taxon>Vibrionaceae</taxon>
        <taxon>Grimontia</taxon>
    </lineage>
</organism>
<evidence type="ECO:0000313" key="2">
    <source>
        <dbReference type="Proteomes" id="UP000071641"/>
    </source>
</evidence>
<evidence type="ECO:0000313" key="1">
    <source>
        <dbReference type="EMBL" id="CZF81609.1"/>
    </source>
</evidence>
<dbReference type="RefSeq" id="WP_062663751.1">
    <property type="nucleotide sequence ID" value="NZ_FIZX01000002.1"/>
</dbReference>
<dbReference type="STRING" id="1796497.GCE9029_02716"/>
<dbReference type="OrthoDB" id="9153478at2"/>
<protein>
    <submittedName>
        <fullName evidence="1">Uncharacterized protein</fullName>
    </submittedName>
</protein>
<reference evidence="2" key="1">
    <citation type="submission" date="2016-02" db="EMBL/GenBank/DDBJ databases">
        <authorList>
            <person name="Rodrigo-Torres Lidia"/>
            <person name="Arahal R.David."/>
        </authorList>
    </citation>
    <scope>NUCLEOTIDE SEQUENCE [LARGE SCALE GENOMIC DNA]</scope>
    <source>
        <strain evidence="2">CECT 9029</strain>
    </source>
</reference>
<dbReference type="EMBL" id="FIZX01000002">
    <property type="protein sequence ID" value="CZF81609.1"/>
    <property type="molecule type" value="Genomic_DNA"/>
</dbReference>
<accession>A0A128F4B4</accession>
<dbReference type="InterPro" id="IPR049197">
    <property type="entry name" value="DUF6864"/>
</dbReference>
<sequence length="117" mass="12881">MVEQNVTYPLKVSTSGYTVVASGVVHVTGTEVKFDLANLVIKYRFISDSEDTKFTADVVNGELIINLHNFSNSLGEGKLEPVEIGTLGGKRLFATWFVNTVQGNLRQFGYTFMVLEG</sequence>
<dbReference type="Pfam" id="PF21732">
    <property type="entry name" value="DUF6864"/>
    <property type="match status" value="1"/>
</dbReference>
<gene>
    <name evidence="1" type="ORF">GCE9029_02716</name>
</gene>